<dbReference type="RefSeq" id="WP_225234215.1">
    <property type="nucleotide sequence ID" value="NZ_JBAPLV010000057.1"/>
</dbReference>
<name>A0ABU8ED19_9ACTN</name>
<dbReference type="Proteomes" id="UP001373496">
    <property type="component" value="Unassembled WGS sequence"/>
</dbReference>
<proteinExistence type="predicted"/>
<reference evidence="2 3" key="1">
    <citation type="submission" date="2024-03" db="EMBL/GenBank/DDBJ databases">
        <title>Draft genome sequence of Klenkia terrae.</title>
        <authorList>
            <person name="Duangmal K."/>
            <person name="Chantavorakit T."/>
        </authorList>
    </citation>
    <scope>NUCLEOTIDE SEQUENCE [LARGE SCALE GENOMIC DNA]</scope>
    <source>
        <strain evidence="2 3">JCM 17786</strain>
    </source>
</reference>
<accession>A0ABU8ED19</accession>
<comment type="caution">
    <text evidence="2">The sequence shown here is derived from an EMBL/GenBank/DDBJ whole genome shotgun (WGS) entry which is preliminary data.</text>
</comment>
<dbReference type="EMBL" id="JBAPLV010000057">
    <property type="protein sequence ID" value="MEI4281440.1"/>
    <property type="molecule type" value="Genomic_DNA"/>
</dbReference>
<keyword evidence="3" id="KW-1185">Reference proteome</keyword>
<gene>
    <name evidence="2" type="ORF">UXQ13_23425</name>
</gene>
<organism evidence="2 3">
    <name type="scientific">Klenkia terrae</name>
    <dbReference type="NCBI Taxonomy" id="1052259"/>
    <lineage>
        <taxon>Bacteria</taxon>
        <taxon>Bacillati</taxon>
        <taxon>Actinomycetota</taxon>
        <taxon>Actinomycetes</taxon>
        <taxon>Geodermatophilales</taxon>
        <taxon>Geodermatophilaceae</taxon>
        <taxon>Klenkia</taxon>
    </lineage>
</organism>
<evidence type="ECO:0008006" key="4">
    <source>
        <dbReference type="Google" id="ProtNLM"/>
    </source>
</evidence>
<feature type="chain" id="PRO_5045609381" description="Secreted protein" evidence="1">
    <location>
        <begin position="23"/>
        <end position="52"/>
    </location>
</feature>
<protein>
    <recommendedName>
        <fullName evidence="4">Secreted protein</fullName>
    </recommendedName>
</protein>
<evidence type="ECO:0000256" key="1">
    <source>
        <dbReference type="SAM" id="SignalP"/>
    </source>
</evidence>
<evidence type="ECO:0000313" key="3">
    <source>
        <dbReference type="Proteomes" id="UP001373496"/>
    </source>
</evidence>
<sequence>MDTTVVTLIPALLAPLAGVCAAFPGQGRCTVSPTTAALLARAVPTPRTRTAA</sequence>
<feature type="signal peptide" evidence="1">
    <location>
        <begin position="1"/>
        <end position="22"/>
    </location>
</feature>
<keyword evidence="1" id="KW-0732">Signal</keyword>
<evidence type="ECO:0000313" key="2">
    <source>
        <dbReference type="EMBL" id="MEI4281440.1"/>
    </source>
</evidence>